<comment type="caution">
    <text evidence="1">The sequence shown here is derived from an EMBL/GenBank/DDBJ whole genome shotgun (WGS) entry which is preliminary data.</text>
</comment>
<dbReference type="PANTHER" id="PTHR14187">
    <property type="entry name" value="ALPHA KINASE/ELONGATION FACTOR 2 KINASE"/>
    <property type="match status" value="1"/>
</dbReference>
<dbReference type="PANTHER" id="PTHR14187:SF5">
    <property type="entry name" value="HEAT SHOCK 70 KDA PROTEIN 12A"/>
    <property type="match status" value="1"/>
</dbReference>
<accession>A0A9P6QNI4</accession>
<feature type="non-terminal residue" evidence="1">
    <location>
        <position position="270"/>
    </location>
</feature>
<evidence type="ECO:0000313" key="2">
    <source>
        <dbReference type="Proteomes" id="UP000823405"/>
    </source>
</evidence>
<dbReference type="AlphaFoldDB" id="A0A9P6QNI4"/>
<keyword evidence="2" id="KW-1185">Reference proteome</keyword>
<reference evidence="1" key="1">
    <citation type="journal article" date="2020" name="Fungal Divers.">
        <title>Resolving the Mortierellaceae phylogeny through synthesis of multi-gene phylogenetics and phylogenomics.</title>
        <authorList>
            <person name="Vandepol N."/>
            <person name="Liber J."/>
            <person name="Desiro A."/>
            <person name="Na H."/>
            <person name="Kennedy M."/>
            <person name="Barry K."/>
            <person name="Grigoriev I.V."/>
            <person name="Miller A.N."/>
            <person name="O'Donnell K."/>
            <person name="Stajich J.E."/>
            <person name="Bonito G."/>
        </authorList>
    </citation>
    <scope>NUCLEOTIDE SEQUENCE</scope>
    <source>
        <strain evidence="1">NVP60</strain>
    </source>
</reference>
<gene>
    <name evidence="1" type="ORF">BGZ97_009552</name>
</gene>
<evidence type="ECO:0000313" key="1">
    <source>
        <dbReference type="EMBL" id="KAG0279578.1"/>
    </source>
</evidence>
<protein>
    <submittedName>
        <fullName evidence="1">Uncharacterized protein</fullName>
    </submittedName>
</protein>
<name>A0A9P6QNI4_9FUNG</name>
<organism evidence="1 2">
    <name type="scientific">Linnemannia gamsii</name>
    <dbReference type="NCBI Taxonomy" id="64522"/>
    <lineage>
        <taxon>Eukaryota</taxon>
        <taxon>Fungi</taxon>
        <taxon>Fungi incertae sedis</taxon>
        <taxon>Mucoromycota</taxon>
        <taxon>Mortierellomycotina</taxon>
        <taxon>Mortierellomycetes</taxon>
        <taxon>Mortierellales</taxon>
        <taxon>Mortierellaceae</taxon>
        <taxon>Linnemannia</taxon>
    </lineage>
</organism>
<proteinExistence type="predicted"/>
<sequence>MPVPVGCSERAKECLRQAAVGAGLVEEETKEERLEFVSELKAAAMFCLKTVKGSAFKEGDRFLICHSGADTTSVAIFQVVDVLPHRYSNGLKRVKQVRQPSLGSSSSGTDFLEANMSRFLERLLQPHPQYRQLHAPFWTQILEDFRIFIRSTFAQMGGRACLDLPPVMTVVEGTAGDSTTVNSVLDDNDEIGVERGSLIIPMEVLEEEVFEPAVGEVLELIQEQLEGLQMEGEVEEGGGGKECGAIFLIGEFGSLHFVKKRVTEEFLGWK</sequence>
<dbReference type="CDD" id="cd10170">
    <property type="entry name" value="ASKHA_NBD_HSP70"/>
    <property type="match status" value="1"/>
</dbReference>
<dbReference type="OrthoDB" id="2963168at2759"/>
<dbReference type="Proteomes" id="UP000823405">
    <property type="component" value="Unassembled WGS sequence"/>
</dbReference>
<dbReference type="EMBL" id="JAAAIN010004618">
    <property type="protein sequence ID" value="KAG0279578.1"/>
    <property type="molecule type" value="Genomic_DNA"/>
</dbReference>